<feature type="compositionally biased region" description="Polar residues" evidence="1">
    <location>
        <begin position="61"/>
        <end position="77"/>
    </location>
</feature>
<evidence type="ECO:0000259" key="2">
    <source>
        <dbReference type="PROSITE" id="PS50195"/>
    </source>
</evidence>
<evidence type="ECO:0000256" key="1">
    <source>
        <dbReference type="SAM" id="MobiDB-lite"/>
    </source>
</evidence>
<protein>
    <submittedName>
        <fullName evidence="3">Probable SPO14-phospholipase D</fullName>
    </submittedName>
</protein>
<dbReference type="CDD" id="cd06093">
    <property type="entry name" value="PX_domain"/>
    <property type="match status" value="1"/>
</dbReference>
<feature type="compositionally biased region" description="Basic and acidic residues" evidence="1">
    <location>
        <begin position="221"/>
        <end position="234"/>
    </location>
</feature>
<dbReference type="OrthoDB" id="14911at2759"/>
<reference evidence="3 4" key="1">
    <citation type="journal article" date="2011" name="PLoS Pathog.">
        <title>Endophytic Life Strategies Decoded by Genome and Transcriptome Analyses of the Mutualistic Root Symbiont Piriformospora indica.</title>
        <authorList>
            <person name="Zuccaro A."/>
            <person name="Lahrmann U."/>
            <person name="Guldener U."/>
            <person name="Langen G."/>
            <person name="Pfiffi S."/>
            <person name="Biedenkopf D."/>
            <person name="Wong P."/>
            <person name="Samans B."/>
            <person name="Grimm C."/>
            <person name="Basiewicz M."/>
            <person name="Murat C."/>
            <person name="Martin F."/>
            <person name="Kogel K.H."/>
        </authorList>
    </citation>
    <scope>NUCLEOTIDE SEQUENCE [LARGE SCALE GENOMIC DNA]</scope>
    <source>
        <strain evidence="3 4">DSM 11827</strain>
    </source>
</reference>
<dbReference type="eggNOG" id="KOG1329">
    <property type="taxonomic scope" value="Eukaryota"/>
</dbReference>
<dbReference type="InterPro" id="IPR036871">
    <property type="entry name" value="PX_dom_sf"/>
</dbReference>
<dbReference type="Proteomes" id="UP000007148">
    <property type="component" value="Unassembled WGS sequence"/>
</dbReference>
<dbReference type="SUPFAM" id="SSF64268">
    <property type="entry name" value="PX domain"/>
    <property type="match status" value="1"/>
</dbReference>
<dbReference type="SMART" id="SM00312">
    <property type="entry name" value="PX"/>
    <property type="match status" value="1"/>
</dbReference>
<dbReference type="Pfam" id="PF00787">
    <property type="entry name" value="PX"/>
    <property type="match status" value="1"/>
</dbReference>
<dbReference type="EMBL" id="CAFZ01000233">
    <property type="protein sequence ID" value="CCA73544.1"/>
    <property type="molecule type" value="Genomic_DNA"/>
</dbReference>
<dbReference type="InterPro" id="IPR001683">
    <property type="entry name" value="PX_dom"/>
</dbReference>
<gene>
    <name evidence="3" type="ORF">PIIN_07497</name>
</gene>
<dbReference type="AlphaFoldDB" id="G4TQE0"/>
<evidence type="ECO:0000313" key="4">
    <source>
        <dbReference type="Proteomes" id="UP000007148"/>
    </source>
</evidence>
<dbReference type="GO" id="GO:0035091">
    <property type="term" value="F:phosphatidylinositol binding"/>
    <property type="evidence" value="ECO:0007669"/>
    <property type="project" value="InterPro"/>
</dbReference>
<feature type="compositionally biased region" description="Basic and acidic residues" evidence="1">
    <location>
        <begin position="189"/>
        <end position="213"/>
    </location>
</feature>
<proteinExistence type="predicted"/>
<accession>G4TQE0</accession>
<dbReference type="Gene3D" id="3.30.1520.10">
    <property type="entry name" value="Phox-like domain"/>
    <property type="match status" value="1"/>
</dbReference>
<dbReference type="HOGENOM" id="CLU_516896_0_0_1"/>
<dbReference type="InParanoid" id="G4TQE0"/>
<evidence type="ECO:0000313" key="3">
    <source>
        <dbReference type="EMBL" id="CCA73544.1"/>
    </source>
</evidence>
<feature type="region of interest" description="Disordered" evidence="1">
    <location>
        <begin position="1"/>
        <end position="156"/>
    </location>
</feature>
<sequence length="527" mass="59137">MSLAAAVHNVLDDHKQGEESNAGSKLRDGAQRLSPHLQVPPKRRSSGYGSTPGSPAGRTGPPNSSFPISQSTTSTNKGKGRAINSDDMSPPSRTNSQGEVVSPSPENSDEEEARLADPYRKKFKRSPSGFRSAWEYGEQETPGTARMKRQRDSWIDVEAWNPIKWLGLTEADENASADKQAQAETGEPLSKEKSDGDREAKPAPDENPMRTDSPEPATEGEAEKVDKLKPESSKQNRPPRSFSLPHMKTAPTWSRLKALLPQVVGTQGPAQSPTVAHKRQEVDIIHELTYSGLGPLLLRMWFERDERDERRVPILMHQLRIRVSDSIYPLSNSKAVFRIECEYANGAARWVIYRQLRDFRKLNRHYRLANFYTLNEIKLPEFPSSSISKIHFYRLKREKGSAAARMEFAKMQRQILENYIIGMIRAVMFEASSNRLARFLEVSALSIALAHSGGAQLKAGILKIEPSGNKKDYARKGTGWRERRKGRWCAVRDSYLVIVKEAGEWSAQQDTIAKACVPFILKSQTTI</sequence>
<comment type="caution">
    <text evidence="3">The sequence shown here is derived from an EMBL/GenBank/DDBJ whole genome shotgun (WGS) entry which is preliminary data.</text>
</comment>
<dbReference type="PROSITE" id="PS50195">
    <property type="entry name" value="PX"/>
    <property type="match status" value="1"/>
</dbReference>
<feature type="region of interest" description="Disordered" evidence="1">
    <location>
        <begin position="171"/>
        <end position="247"/>
    </location>
</feature>
<organism evidence="3 4">
    <name type="scientific">Serendipita indica (strain DSM 11827)</name>
    <name type="common">Root endophyte fungus</name>
    <name type="synonym">Piriformospora indica</name>
    <dbReference type="NCBI Taxonomy" id="1109443"/>
    <lineage>
        <taxon>Eukaryota</taxon>
        <taxon>Fungi</taxon>
        <taxon>Dikarya</taxon>
        <taxon>Basidiomycota</taxon>
        <taxon>Agaricomycotina</taxon>
        <taxon>Agaricomycetes</taxon>
        <taxon>Sebacinales</taxon>
        <taxon>Serendipitaceae</taxon>
        <taxon>Serendipita</taxon>
    </lineage>
</organism>
<dbReference type="STRING" id="1109443.G4TQE0"/>
<name>G4TQE0_SERID</name>
<keyword evidence="4" id="KW-1185">Reference proteome</keyword>
<feature type="domain" description="PX" evidence="2">
    <location>
        <begin position="315"/>
        <end position="447"/>
    </location>
</feature>
<dbReference type="OMA" id="WCAIRES"/>